<reference evidence="11 12" key="1">
    <citation type="submission" date="2014-10" db="EMBL/GenBank/DDBJ databases">
        <title>Genome sequence of Micropolyspora internatus JCM3315.</title>
        <authorList>
            <person name="Shin S.-K."/>
            <person name="Yi H."/>
        </authorList>
    </citation>
    <scope>NUCLEOTIDE SEQUENCE [LARGE SCALE GENOMIC DNA]</scope>
    <source>
        <strain evidence="11 12">JCM 3315</strain>
    </source>
</reference>
<evidence type="ECO:0000313" key="12">
    <source>
        <dbReference type="Proteomes" id="UP000030848"/>
    </source>
</evidence>
<keyword evidence="5 9" id="KW-0812">Transmembrane</keyword>
<feature type="compositionally biased region" description="Low complexity" evidence="8">
    <location>
        <begin position="508"/>
        <end position="520"/>
    </location>
</feature>
<dbReference type="SUPFAM" id="SSF103473">
    <property type="entry name" value="MFS general substrate transporter"/>
    <property type="match status" value="1"/>
</dbReference>
<evidence type="ECO:0000256" key="1">
    <source>
        <dbReference type="ARBA" id="ARBA00004651"/>
    </source>
</evidence>
<evidence type="ECO:0000256" key="5">
    <source>
        <dbReference type="ARBA" id="ARBA00022692"/>
    </source>
</evidence>
<proteinExistence type="inferred from homology"/>
<comment type="similarity">
    <text evidence="2">Belongs to the major facilitator superfamily. TCR/Tet family.</text>
</comment>
<dbReference type="AlphaFoldDB" id="A0A837D9Y1"/>
<name>A0A837D9Y1_9PSEU</name>
<feature type="transmembrane region" description="Helical" evidence="9">
    <location>
        <begin position="104"/>
        <end position="126"/>
    </location>
</feature>
<dbReference type="Proteomes" id="UP000030848">
    <property type="component" value="Unassembled WGS sequence"/>
</dbReference>
<feature type="transmembrane region" description="Helical" evidence="9">
    <location>
        <begin position="223"/>
        <end position="245"/>
    </location>
</feature>
<dbReference type="FunFam" id="1.20.1720.10:FF:000004">
    <property type="entry name" value="EmrB/QacA family drug resistance transporter"/>
    <property type="match status" value="1"/>
</dbReference>
<feature type="transmembrane region" description="Helical" evidence="9">
    <location>
        <begin position="196"/>
        <end position="217"/>
    </location>
</feature>
<gene>
    <name evidence="11" type="ORF">MINT15_34060</name>
</gene>
<dbReference type="Pfam" id="PF07690">
    <property type="entry name" value="MFS_1"/>
    <property type="match status" value="1"/>
</dbReference>
<feature type="transmembrane region" description="Helical" evidence="9">
    <location>
        <begin position="266"/>
        <end position="289"/>
    </location>
</feature>
<evidence type="ECO:0000256" key="4">
    <source>
        <dbReference type="ARBA" id="ARBA00022475"/>
    </source>
</evidence>
<accession>A0A837D9Y1</accession>
<dbReference type="InterPro" id="IPR036259">
    <property type="entry name" value="MFS_trans_sf"/>
</dbReference>
<keyword evidence="4" id="KW-1003">Cell membrane</keyword>
<dbReference type="Gene3D" id="1.20.1720.10">
    <property type="entry name" value="Multidrug resistance protein D"/>
    <property type="match status" value="1"/>
</dbReference>
<evidence type="ECO:0000256" key="9">
    <source>
        <dbReference type="SAM" id="Phobius"/>
    </source>
</evidence>
<feature type="compositionally biased region" description="Basic residues" evidence="8">
    <location>
        <begin position="526"/>
        <end position="543"/>
    </location>
</feature>
<dbReference type="GO" id="GO:0005886">
    <property type="term" value="C:plasma membrane"/>
    <property type="evidence" value="ECO:0007669"/>
    <property type="project" value="UniProtKB-SubCell"/>
</dbReference>
<feature type="transmembrane region" description="Helical" evidence="9">
    <location>
        <begin position="133"/>
        <end position="152"/>
    </location>
</feature>
<feature type="domain" description="Major facilitator superfamily (MFS) profile" evidence="10">
    <location>
        <begin position="9"/>
        <end position="490"/>
    </location>
</feature>
<feature type="transmembrane region" description="Helical" evidence="9">
    <location>
        <begin position="466"/>
        <end position="485"/>
    </location>
</feature>
<feature type="transmembrane region" description="Helical" evidence="9">
    <location>
        <begin position="355"/>
        <end position="379"/>
    </location>
</feature>
<comment type="caution">
    <text evidence="11">The sequence shown here is derived from an EMBL/GenBank/DDBJ whole genome shotgun (WGS) entry which is preliminary data.</text>
</comment>
<dbReference type="PANTHER" id="PTHR23501:SF197">
    <property type="entry name" value="COMD"/>
    <property type="match status" value="1"/>
</dbReference>
<feature type="transmembrane region" description="Helical" evidence="9">
    <location>
        <begin position="164"/>
        <end position="184"/>
    </location>
</feature>
<feature type="transmembrane region" description="Helical" evidence="9">
    <location>
        <begin position="75"/>
        <end position="92"/>
    </location>
</feature>
<feature type="region of interest" description="Disordered" evidence="8">
    <location>
        <begin position="495"/>
        <end position="557"/>
    </location>
</feature>
<dbReference type="PROSITE" id="PS50850">
    <property type="entry name" value="MFS"/>
    <property type="match status" value="1"/>
</dbReference>
<dbReference type="Gene3D" id="1.20.1250.20">
    <property type="entry name" value="MFS general substrate transporter like domains"/>
    <property type="match status" value="1"/>
</dbReference>
<keyword evidence="7 9" id="KW-0472">Membrane</keyword>
<evidence type="ECO:0000256" key="6">
    <source>
        <dbReference type="ARBA" id="ARBA00022989"/>
    </source>
</evidence>
<evidence type="ECO:0000256" key="7">
    <source>
        <dbReference type="ARBA" id="ARBA00023136"/>
    </source>
</evidence>
<sequence length="557" mass="59138">MPHQQVLKVFTGLLATLLVATLSSTIVTSTLPTILAELNGTQSHYTWVVTAMLLTSTVTTPIWGKLSDLFSKKMLYQVAIAIFTVGCVLGGFSQTMPQLIAFRAVQGIGLGGLQSLVQAVIAALIVPRERGRYGGYIGAIFAISTASGPLVGGLLVDSPLGWRWTFWVCVPITVIAFIVLGRILKLPVVKYDVSIDWFGATFIVGGVALLLVWITLAGKSFAWLSWHTAALLGGSAVLIALAVYVESKVREPVIPLHLFHNRTFTLAVVASLAVGTTMFVGTVFLVQYFQISRGFSPSIAGLLTLPMVIGMVCASTITGRIVSRIGRTKPFLLGGSLPLLAGLFLLASVDHATNLVWMSVFLTLLGIGVGSVMQNLVLVAQNTVGMRYVGVATAAVTFFRTLGGAIGVSALGAVLSAQVSDITAASLAARGLHADAHVSAGSLDFDALPAPVADIVRAAYGDATGTLFLISAALAVITAVSVLFIKEAPLRDTFDLADKPTPTPPTPANSHTPTRVRNPRSTPPRRSPRPRRRPRTRSRRFQIRRTAGTRAPARRNL</sequence>
<feature type="transmembrane region" description="Helical" evidence="9">
    <location>
        <begin position="44"/>
        <end position="63"/>
    </location>
</feature>
<keyword evidence="3" id="KW-0813">Transport</keyword>
<evidence type="ECO:0000259" key="10">
    <source>
        <dbReference type="PROSITE" id="PS50850"/>
    </source>
</evidence>
<protein>
    <submittedName>
        <fullName evidence="11">DSBA oxidoreductase</fullName>
    </submittedName>
</protein>
<feature type="transmembrane region" description="Helical" evidence="9">
    <location>
        <begin position="295"/>
        <end position="319"/>
    </location>
</feature>
<dbReference type="PRINTS" id="PR01036">
    <property type="entry name" value="TCRTETB"/>
</dbReference>
<dbReference type="InterPro" id="IPR011701">
    <property type="entry name" value="MFS"/>
</dbReference>
<dbReference type="GO" id="GO:0022857">
    <property type="term" value="F:transmembrane transporter activity"/>
    <property type="evidence" value="ECO:0007669"/>
    <property type="project" value="InterPro"/>
</dbReference>
<feature type="transmembrane region" description="Helical" evidence="9">
    <location>
        <begin position="391"/>
        <end position="415"/>
    </location>
</feature>
<organism evidence="11 12">
    <name type="scientific">Saccharomonospora viridis</name>
    <dbReference type="NCBI Taxonomy" id="1852"/>
    <lineage>
        <taxon>Bacteria</taxon>
        <taxon>Bacillati</taxon>
        <taxon>Actinomycetota</taxon>
        <taxon>Actinomycetes</taxon>
        <taxon>Pseudonocardiales</taxon>
        <taxon>Pseudonocardiaceae</taxon>
        <taxon>Saccharomonospora</taxon>
    </lineage>
</organism>
<evidence type="ECO:0000256" key="2">
    <source>
        <dbReference type="ARBA" id="ARBA00007520"/>
    </source>
</evidence>
<evidence type="ECO:0000256" key="3">
    <source>
        <dbReference type="ARBA" id="ARBA00022448"/>
    </source>
</evidence>
<keyword evidence="6 9" id="KW-1133">Transmembrane helix</keyword>
<dbReference type="InterPro" id="IPR020846">
    <property type="entry name" value="MFS_dom"/>
</dbReference>
<dbReference type="CDD" id="cd17502">
    <property type="entry name" value="MFS_Azr1_MDR_like"/>
    <property type="match status" value="1"/>
</dbReference>
<dbReference type="PANTHER" id="PTHR23501">
    <property type="entry name" value="MAJOR FACILITATOR SUPERFAMILY"/>
    <property type="match status" value="1"/>
</dbReference>
<dbReference type="EMBL" id="JRZE01000006">
    <property type="protein sequence ID" value="KHF43204.1"/>
    <property type="molecule type" value="Genomic_DNA"/>
</dbReference>
<feature type="transmembrane region" description="Helical" evidence="9">
    <location>
        <begin position="331"/>
        <end position="349"/>
    </location>
</feature>
<evidence type="ECO:0000256" key="8">
    <source>
        <dbReference type="SAM" id="MobiDB-lite"/>
    </source>
</evidence>
<evidence type="ECO:0000313" key="11">
    <source>
        <dbReference type="EMBL" id="KHF43204.1"/>
    </source>
</evidence>
<comment type="subcellular location">
    <subcellularLocation>
        <location evidence="1">Cell membrane</location>
        <topology evidence="1">Multi-pass membrane protein</topology>
    </subcellularLocation>
</comment>